<evidence type="ECO:0000256" key="1">
    <source>
        <dbReference type="ARBA" id="ARBA00010832"/>
    </source>
</evidence>
<gene>
    <name evidence="3" type="ORF">ENJ61_07475</name>
</gene>
<comment type="similarity">
    <text evidence="1">Belongs to the HupH/HyaF family.</text>
</comment>
<feature type="domain" description="HupH hydrogenase expression protein C-terminal" evidence="2">
    <location>
        <begin position="1"/>
        <end position="116"/>
    </location>
</feature>
<dbReference type="AlphaFoldDB" id="A0A7C5LB89"/>
<comment type="caution">
    <text evidence="3">The sequence shown here is derived from an EMBL/GenBank/DDBJ whole genome shotgun (WGS) entry which is preliminary data.</text>
</comment>
<dbReference type="InterPro" id="IPR038527">
    <property type="entry name" value="HupH_C_sf"/>
</dbReference>
<organism evidence="3">
    <name type="scientific">Aquifex aeolicus</name>
    <dbReference type="NCBI Taxonomy" id="63363"/>
    <lineage>
        <taxon>Bacteria</taxon>
        <taxon>Pseudomonadati</taxon>
        <taxon>Aquificota</taxon>
        <taxon>Aquificia</taxon>
        <taxon>Aquificales</taxon>
        <taxon>Aquificaceae</taxon>
        <taxon>Aquifex</taxon>
    </lineage>
</organism>
<evidence type="ECO:0000259" key="2">
    <source>
        <dbReference type="Pfam" id="PF04809"/>
    </source>
</evidence>
<dbReference type="Proteomes" id="UP000885792">
    <property type="component" value="Unassembled WGS sequence"/>
</dbReference>
<accession>A0A7C5LB89</accession>
<evidence type="ECO:0000313" key="3">
    <source>
        <dbReference type="EMBL" id="HHJ64730.1"/>
    </source>
</evidence>
<proteinExistence type="inferred from homology"/>
<dbReference type="Pfam" id="PF04809">
    <property type="entry name" value="HupH_C"/>
    <property type="match status" value="1"/>
</dbReference>
<sequence length="130" mass="14885">MNAVPLLKEILQALRDFRDRGEEHTIYISKIPLTEEDRELLLDTLGRGCVTVRYSSVYQPAEWRETAIHGVWIGTIYNRDGKPVLETIEITDFPKLAASQREDIEESLSVLAERISCIETGKRHDELSKS</sequence>
<protein>
    <submittedName>
        <fullName evidence="3">Hydrogenase expression/formation protein</fullName>
    </submittedName>
</protein>
<name>A0A7C5LB89_AQUAO</name>
<dbReference type="Gene3D" id="3.30.1370.140">
    <property type="entry name" value="HupH hydrogenase expression protein, C-terminal domain"/>
    <property type="match status" value="1"/>
</dbReference>
<dbReference type="InterPro" id="IPR006894">
    <property type="entry name" value="HupH_Hydgase_express_prot_C"/>
</dbReference>
<reference evidence="3" key="1">
    <citation type="journal article" date="2020" name="mSystems">
        <title>Genome- and Community-Level Interaction Insights into Carbon Utilization and Element Cycling Functions of Hydrothermarchaeota in Hydrothermal Sediment.</title>
        <authorList>
            <person name="Zhou Z."/>
            <person name="Liu Y."/>
            <person name="Xu W."/>
            <person name="Pan J."/>
            <person name="Luo Z.H."/>
            <person name="Li M."/>
        </authorList>
    </citation>
    <scope>NUCLEOTIDE SEQUENCE [LARGE SCALE GENOMIC DNA]</scope>
    <source>
        <strain evidence="3">HyVt-501</strain>
    </source>
</reference>
<dbReference type="EMBL" id="DRNB01000274">
    <property type="protein sequence ID" value="HHJ64730.1"/>
    <property type="molecule type" value="Genomic_DNA"/>
</dbReference>